<feature type="transmembrane region" description="Helical" evidence="1">
    <location>
        <begin position="95"/>
        <end position="114"/>
    </location>
</feature>
<evidence type="ECO:0000313" key="3">
    <source>
        <dbReference type="Proteomes" id="UP000305233"/>
    </source>
</evidence>
<dbReference type="Proteomes" id="UP000305233">
    <property type="component" value="Unassembled WGS sequence"/>
</dbReference>
<accession>A0A4V6S844</accession>
<evidence type="ECO:0000313" key="2">
    <source>
        <dbReference type="EMBL" id="THJ64479.1"/>
    </source>
</evidence>
<feature type="transmembrane region" description="Helical" evidence="1">
    <location>
        <begin position="55"/>
        <end position="75"/>
    </location>
</feature>
<keyword evidence="1" id="KW-0812">Transmembrane</keyword>
<gene>
    <name evidence="2" type="ORF">E8P82_14830</name>
</gene>
<comment type="caution">
    <text evidence="2">The sequence shown here is derived from an EMBL/GenBank/DDBJ whole genome shotgun (WGS) entry which is preliminary data.</text>
</comment>
<feature type="transmembrane region" description="Helical" evidence="1">
    <location>
        <begin position="20"/>
        <end position="43"/>
    </location>
</feature>
<dbReference type="EMBL" id="SSWH01000027">
    <property type="protein sequence ID" value="THJ64479.1"/>
    <property type="molecule type" value="Genomic_DNA"/>
</dbReference>
<organism evidence="2 3">
    <name type="scientific">Arthrobacter echini</name>
    <dbReference type="NCBI Taxonomy" id="1529066"/>
    <lineage>
        <taxon>Bacteria</taxon>
        <taxon>Bacillati</taxon>
        <taxon>Actinomycetota</taxon>
        <taxon>Actinomycetes</taxon>
        <taxon>Micrococcales</taxon>
        <taxon>Micrococcaceae</taxon>
        <taxon>Arthrobacter</taxon>
    </lineage>
</organism>
<keyword evidence="1" id="KW-0472">Membrane</keyword>
<dbReference type="RefSeq" id="WP_136455823.1">
    <property type="nucleotide sequence ID" value="NZ_SSWH01000027.1"/>
</dbReference>
<name>A0A4V6S844_9MICC</name>
<dbReference type="AlphaFoldDB" id="A0A4V6S844"/>
<protein>
    <submittedName>
        <fullName evidence="2">Uncharacterized protein</fullName>
    </submittedName>
</protein>
<proteinExistence type="predicted"/>
<evidence type="ECO:0000256" key="1">
    <source>
        <dbReference type="SAM" id="Phobius"/>
    </source>
</evidence>
<sequence>MKIHDPIQRNLPEWEPPPLWASLSGHLALGVVKVPIVFLLLWVSTLPGWLQDGSLGTLFLVAIGVVVVSEILTTFAERPLVIKRRLSSPGGWDYALLPLLIQAAVGVAMGYAAFGSLREGYIVAASYIMTTTVEIAIMRPWLPGDTQAQHDEKWQQTKDMTRETFEDDIREIKRRTTQNVRDKHYRRK</sequence>
<keyword evidence="1" id="KW-1133">Transmembrane helix</keyword>
<reference evidence="2 3" key="1">
    <citation type="submission" date="2019-04" db="EMBL/GenBank/DDBJ databases">
        <authorList>
            <person name="Liu Q."/>
            <person name="Xin Y.-H."/>
        </authorList>
    </citation>
    <scope>NUCLEOTIDE SEQUENCE [LARGE SCALE GENOMIC DNA]</scope>
    <source>
        <strain evidence="2 3">AM23</strain>
    </source>
</reference>
<keyword evidence="3" id="KW-1185">Reference proteome</keyword>
<dbReference type="OrthoDB" id="4955318at2"/>